<evidence type="ECO:0008006" key="5">
    <source>
        <dbReference type="Google" id="ProtNLM"/>
    </source>
</evidence>
<name>A0ABM6CT93_9BORD</name>
<dbReference type="RefSeq" id="WP_066350107.1">
    <property type="nucleotide sequence ID" value="NZ_CBCSFJ010000006.1"/>
</dbReference>
<dbReference type="Proteomes" id="UP000091897">
    <property type="component" value="Chromosome"/>
</dbReference>
<evidence type="ECO:0000256" key="1">
    <source>
        <dbReference type="SAM" id="MobiDB-lite"/>
    </source>
</evidence>
<evidence type="ECO:0000313" key="4">
    <source>
        <dbReference type="Proteomes" id="UP000091897"/>
    </source>
</evidence>
<gene>
    <name evidence="3" type="ORF">BAU06_14020</name>
</gene>
<organism evidence="3 4">
    <name type="scientific">Bordetella bronchialis</name>
    <dbReference type="NCBI Taxonomy" id="463025"/>
    <lineage>
        <taxon>Bacteria</taxon>
        <taxon>Pseudomonadati</taxon>
        <taxon>Pseudomonadota</taxon>
        <taxon>Betaproteobacteria</taxon>
        <taxon>Burkholderiales</taxon>
        <taxon>Alcaligenaceae</taxon>
        <taxon>Bordetella</taxon>
    </lineage>
</organism>
<dbReference type="InterPro" id="IPR029033">
    <property type="entry name" value="His_PPase_superfam"/>
</dbReference>
<feature type="region of interest" description="Disordered" evidence="1">
    <location>
        <begin position="308"/>
        <end position="327"/>
    </location>
</feature>
<keyword evidence="4" id="KW-1185">Reference proteome</keyword>
<dbReference type="CDD" id="cd07067">
    <property type="entry name" value="HP_PGM_like"/>
    <property type="match status" value="1"/>
</dbReference>
<dbReference type="SUPFAM" id="SSF53254">
    <property type="entry name" value="Phosphoglycerate mutase-like"/>
    <property type="match status" value="1"/>
</dbReference>
<sequence length="327" mass="35665">MAKPLLSLLLALLACGAVHADEAAWTALRQPGGVALMRHAEAPGTGDPPGFRLDDCATQRNLSAAGRRQAAAMGQALKAHGIQAEIYSSQWCRALDTARLLDMGPVHPLPILNSLLRTAGGRDEQTAALRRFVDAWQGPTLILVTHQVNITELTGLPVGSGEIIVLRREAGGHQVIGPLGAMEKGISMPKEWQYQVRMNVTQELADAWRDGRDTPALDRLRAILDKHDASIISQYDAFARYVAEAEREGIQDYPLYQWTADTLRNPDKEAKYRRVFTVYVDEAEVYGQDIADALRADLSALGPDAGILGVDKLDTNPANSPQPPRRP</sequence>
<dbReference type="PROSITE" id="PS51257">
    <property type="entry name" value="PROKAR_LIPOPROTEIN"/>
    <property type="match status" value="1"/>
</dbReference>
<reference evidence="3 4" key="1">
    <citation type="submission" date="2016-06" db="EMBL/GenBank/DDBJ databases">
        <title>Complete genome sequences of Bordetella bronchialis and Bordetella flabilis.</title>
        <authorList>
            <person name="LiPuma J.J."/>
            <person name="Spilker T."/>
        </authorList>
    </citation>
    <scope>NUCLEOTIDE SEQUENCE [LARGE SCALE GENOMIC DNA]</scope>
    <source>
        <strain evidence="3 4">AU3182</strain>
    </source>
</reference>
<keyword evidence="2" id="KW-0732">Signal</keyword>
<evidence type="ECO:0000313" key="3">
    <source>
        <dbReference type="EMBL" id="ANN67263.1"/>
    </source>
</evidence>
<dbReference type="Pfam" id="PF00300">
    <property type="entry name" value="His_Phos_1"/>
    <property type="match status" value="1"/>
</dbReference>
<evidence type="ECO:0000256" key="2">
    <source>
        <dbReference type="SAM" id="SignalP"/>
    </source>
</evidence>
<feature type="signal peptide" evidence="2">
    <location>
        <begin position="1"/>
        <end position="20"/>
    </location>
</feature>
<protein>
    <recommendedName>
        <fullName evidence="5">Histidine phosphatase family protein</fullName>
    </recommendedName>
</protein>
<dbReference type="EMBL" id="CP016170">
    <property type="protein sequence ID" value="ANN67263.1"/>
    <property type="molecule type" value="Genomic_DNA"/>
</dbReference>
<proteinExistence type="predicted"/>
<accession>A0ABM6CT93</accession>
<dbReference type="InterPro" id="IPR013078">
    <property type="entry name" value="His_Pase_superF_clade-1"/>
</dbReference>
<feature type="chain" id="PRO_5046175473" description="Histidine phosphatase family protein" evidence="2">
    <location>
        <begin position="21"/>
        <end position="327"/>
    </location>
</feature>
<dbReference type="Gene3D" id="3.40.50.1240">
    <property type="entry name" value="Phosphoglycerate mutase-like"/>
    <property type="match status" value="1"/>
</dbReference>